<dbReference type="EMBL" id="QGMG01002591">
    <property type="protein sequence ID" value="TVY36286.1"/>
    <property type="molecule type" value="Genomic_DNA"/>
</dbReference>
<evidence type="ECO:0000313" key="2">
    <source>
        <dbReference type="EMBL" id="TVY36286.1"/>
    </source>
</evidence>
<comment type="caution">
    <text evidence="2">The sequence shown here is derived from an EMBL/GenBank/DDBJ whole genome shotgun (WGS) entry which is preliminary data.</text>
</comment>
<proteinExistence type="predicted"/>
<name>A0A7D8Z192_9HELO</name>
<dbReference type="Gene3D" id="3.90.1200.10">
    <property type="match status" value="1"/>
</dbReference>
<dbReference type="PANTHER" id="PTHR21310">
    <property type="entry name" value="AMINOGLYCOSIDE PHOSPHOTRANSFERASE-RELATED-RELATED"/>
    <property type="match status" value="1"/>
</dbReference>
<dbReference type="Proteomes" id="UP000481288">
    <property type="component" value="Unassembled WGS sequence"/>
</dbReference>
<dbReference type="SUPFAM" id="SSF56112">
    <property type="entry name" value="Protein kinase-like (PK-like)"/>
    <property type="match status" value="1"/>
</dbReference>
<organism evidence="2 3">
    <name type="scientific">Lachnellula cervina</name>
    <dbReference type="NCBI Taxonomy" id="1316786"/>
    <lineage>
        <taxon>Eukaryota</taxon>
        <taxon>Fungi</taxon>
        <taxon>Dikarya</taxon>
        <taxon>Ascomycota</taxon>
        <taxon>Pezizomycotina</taxon>
        <taxon>Leotiomycetes</taxon>
        <taxon>Helotiales</taxon>
        <taxon>Lachnaceae</taxon>
        <taxon>Lachnellula</taxon>
    </lineage>
</organism>
<feature type="non-terminal residue" evidence="2">
    <location>
        <position position="1"/>
    </location>
</feature>
<evidence type="ECO:0000259" key="1">
    <source>
        <dbReference type="Pfam" id="PF01636"/>
    </source>
</evidence>
<dbReference type="AlphaFoldDB" id="A0A7D8Z192"/>
<dbReference type="CDD" id="cd05120">
    <property type="entry name" value="APH_ChoK_like"/>
    <property type="match status" value="1"/>
</dbReference>
<sequence>LRAMESDKTRVLRIVRDTELAHPGLYLVEAFLNDAVDGDQAARYLLQRYADNGSDINFHQFVKDWKELVRLFFVDNSHSRILSWALKKKVARRDDFRCCLTGVRCRFWDVFPIIPPTAFCVREQRLYDMLGAFTTPFHRELLEDQTSKNQPRNHWTLSKDAELVFSRGMIRFEKLGRTKYEILYNNIGGKCPAIYTDQRLCDWRCDLADHSNSAIDSPDPGLLEIHSRFSRALQWTDIATKIDSRSCVRQSQKTERNPFTQTITTAVFAIWSNFPDFVRFQTYRILRTAGSYFYGCDVPGIQRLPFGMYLKYGPEYHAARHAGEFNALKLVRSQTSIPVPRPVDLLLSRTESFLVTSRIEGGPAGIAIDECSSDELHLMAQDLQSWIAELRSMKRDRDSEYAITNATGGPCLDYRISAHPVGPFRSEEEFVESLRLGILPDLVHCTGYKIVFMHSDLNMRNILVKNGRITGIVDWENAGWFPEYWEYTKCHFGVTLKTRWLKMIDSVFENKYIMEEAIERQYWAYHSAW</sequence>
<dbReference type="Pfam" id="PF01636">
    <property type="entry name" value="APH"/>
    <property type="match status" value="1"/>
</dbReference>
<dbReference type="InterPro" id="IPR011009">
    <property type="entry name" value="Kinase-like_dom_sf"/>
</dbReference>
<gene>
    <name evidence="2" type="ORF">LCER1_G009196</name>
</gene>
<reference evidence="2 3" key="1">
    <citation type="submission" date="2018-05" db="EMBL/GenBank/DDBJ databases">
        <title>Whole genome sequencing for identification of molecular markers to develop diagnostic detection tools for the regulated plant pathogen Lachnellula willkommii.</title>
        <authorList>
            <person name="Giroux E."/>
            <person name="Bilodeau G."/>
        </authorList>
    </citation>
    <scope>NUCLEOTIDE SEQUENCE [LARGE SCALE GENOMIC DNA]</scope>
    <source>
        <strain evidence="2 3">CBS 625.97</strain>
    </source>
</reference>
<dbReference type="InterPro" id="IPR051678">
    <property type="entry name" value="AGP_Transferase"/>
</dbReference>
<dbReference type="OrthoDB" id="3250044at2759"/>
<feature type="domain" description="Aminoglycoside phosphotransferase" evidence="1">
    <location>
        <begin position="315"/>
        <end position="491"/>
    </location>
</feature>
<accession>A0A7D8Z192</accession>
<evidence type="ECO:0000313" key="3">
    <source>
        <dbReference type="Proteomes" id="UP000481288"/>
    </source>
</evidence>
<protein>
    <recommendedName>
        <fullName evidence="1">Aminoglycoside phosphotransferase domain-containing protein</fullName>
    </recommendedName>
</protein>
<dbReference type="InterPro" id="IPR002575">
    <property type="entry name" value="Aminoglycoside_PTrfase"/>
</dbReference>
<keyword evidence="3" id="KW-1185">Reference proteome</keyword>
<dbReference type="PANTHER" id="PTHR21310:SF58">
    <property type="entry name" value="AMINOGLYCOSIDE PHOSPHOTRANSFERASE DOMAIN-CONTAINING PROTEIN"/>
    <property type="match status" value="1"/>
</dbReference>